<organism evidence="1">
    <name type="scientific">Nitrosopumilaceae spindle-shaped virus</name>
    <dbReference type="NCBI Taxonomy" id="3065433"/>
    <lineage>
        <taxon>Viruses</taxon>
    </lineage>
</organism>
<reference evidence="1" key="2">
    <citation type="submission" date="2024-03" db="EMBL/GenBank/DDBJ databases">
        <authorList>
            <person name="Ni Y."/>
            <person name="Xu T."/>
            <person name="Yan S."/>
            <person name="Chen L."/>
            <person name="Wang Y."/>
        </authorList>
    </citation>
    <scope>NUCLEOTIDE SEQUENCE</scope>
    <source>
        <strain evidence="1">NMJ1</strain>
    </source>
</reference>
<evidence type="ECO:0000313" key="1">
    <source>
        <dbReference type="EMBL" id="DBA51850.1"/>
    </source>
</evidence>
<proteinExistence type="predicted"/>
<accession>A0AAT9J9J3</accession>
<sequence>MTKRIKCMCCEADNHFGNIKCKACGQDFY</sequence>
<dbReference type="EMBL" id="BK067785">
    <property type="protein sequence ID" value="DBA51850.1"/>
    <property type="molecule type" value="Genomic_DNA"/>
</dbReference>
<reference evidence="1" key="1">
    <citation type="journal article" date="2024" name="Environ. Microbiol. Rep.">
        <title>Hiding in plain sight: The discovery of complete genomes of 11 hypothetical spindle-shaped viruses that putatively infect mesophilic ammonia-oxidizing archaea.</title>
        <authorList>
            <person name="Ni Y."/>
            <person name="Xu T."/>
            <person name="Yan S."/>
            <person name="Chen L."/>
            <person name="Wang Y."/>
        </authorList>
    </citation>
    <scope>NUCLEOTIDE SEQUENCE</scope>
    <source>
        <strain evidence="1">NMJ1</strain>
    </source>
</reference>
<name>A0AAT9J9J3_9VIRU</name>
<protein>
    <submittedName>
        <fullName evidence="1">ORF47</fullName>
    </submittedName>
</protein>